<protein>
    <submittedName>
        <fullName evidence="1">Uncharacterized protein</fullName>
    </submittedName>
</protein>
<dbReference type="InterPro" id="IPR053035">
    <property type="entry name" value="Mitochondrial_GEF_domain"/>
</dbReference>
<organism evidence="1 2">
    <name type="scientific">Naegleria fowleri</name>
    <name type="common">Brain eating amoeba</name>
    <dbReference type="NCBI Taxonomy" id="5763"/>
    <lineage>
        <taxon>Eukaryota</taxon>
        <taxon>Discoba</taxon>
        <taxon>Heterolobosea</taxon>
        <taxon>Tetramitia</taxon>
        <taxon>Eutetramitia</taxon>
        <taxon>Vahlkampfiidae</taxon>
        <taxon>Naegleria</taxon>
    </lineage>
</organism>
<gene>
    <name evidence="1" type="ORF">FDP41_007322</name>
</gene>
<dbReference type="VEuPathDB" id="AmoebaDB:NfTy_002320"/>
<dbReference type="GO" id="GO:0005743">
    <property type="term" value="C:mitochondrial inner membrane"/>
    <property type="evidence" value="ECO:0007669"/>
    <property type="project" value="TreeGrafter"/>
</dbReference>
<proteinExistence type="predicted"/>
<dbReference type="OrthoDB" id="10253607at2759"/>
<reference evidence="1 2" key="1">
    <citation type="journal article" date="2019" name="Sci. Rep.">
        <title>Nanopore sequencing improves the draft genome of the human pathogenic amoeba Naegleria fowleri.</title>
        <authorList>
            <person name="Liechti N."/>
            <person name="Schurch N."/>
            <person name="Bruggmann R."/>
            <person name="Wittwer M."/>
        </authorList>
    </citation>
    <scope>NUCLEOTIDE SEQUENCE [LARGE SCALE GENOMIC DNA]</scope>
    <source>
        <strain evidence="1 2">ATCC 30894</strain>
    </source>
</reference>
<evidence type="ECO:0000313" key="1">
    <source>
        <dbReference type="EMBL" id="KAF0984145.1"/>
    </source>
</evidence>
<dbReference type="SUPFAM" id="SSF50985">
    <property type="entry name" value="RCC1/BLIP-II"/>
    <property type="match status" value="1"/>
</dbReference>
<keyword evidence="2" id="KW-1185">Reference proteome</keyword>
<sequence>MCCGTPCQTSHYSFKKAQWDCKMSIQQISCGYHHSMILTTEGKVFACGANVAGALGLGHYSAIISKKGRLFVTGVNIGGELGCGDCINRNLFTYVSDPVPNVKLIAFRPSFR</sequence>
<dbReference type="GO" id="GO:0070131">
    <property type="term" value="P:positive regulation of mitochondrial translation"/>
    <property type="evidence" value="ECO:0007669"/>
    <property type="project" value="TreeGrafter"/>
</dbReference>
<accession>A0A6A5CFV6</accession>
<dbReference type="InterPro" id="IPR009091">
    <property type="entry name" value="RCC1/BLIP-II"/>
</dbReference>
<dbReference type="PANTHER" id="PTHR46337">
    <property type="entry name" value="RCC1-LIKE G EXCHANGING FACTOR-LIKE PROTEIN"/>
    <property type="match status" value="1"/>
</dbReference>
<dbReference type="GO" id="GO:0005085">
    <property type="term" value="F:guanyl-nucleotide exchange factor activity"/>
    <property type="evidence" value="ECO:0007669"/>
    <property type="project" value="TreeGrafter"/>
</dbReference>
<dbReference type="GO" id="GO:0019843">
    <property type="term" value="F:rRNA binding"/>
    <property type="evidence" value="ECO:0007669"/>
    <property type="project" value="TreeGrafter"/>
</dbReference>
<dbReference type="GeneID" id="68114540"/>
<dbReference type="Proteomes" id="UP000444721">
    <property type="component" value="Unassembled WGS sequence"/>
</dbReference>
<dbReference type="PANTHER" id="PTHR46337:SF1">
    <property type="entry name" value="RCC1-LIKE G EXCHANGING FACTOR-LIKE PROTEIN"/>
    <property type="match status" value="1"/>
</dbReference>
<comment type="caution">
    <text evidence="1">The sequence shown here is derived from an EMBL/GenBank/DDBJ whole genome shotgun (WGS) entry which is preliminary data.</text>
</comment>
<dbReference type="Gene3D" id="2.130.10.30">
    <property type="entry name" value="Regulator of chromosome condensation 1/beta-lactamase-inhibitor protein II"/>
    <property type="match status" value="1"/>
</dbReference>
<dbReference type="VEuPathDB" id="AmoebaDB:NF0122700"/>
<name>A0A6A5CFV6_NAEFO</name>
<dbReference type="RefSeq" id="XP_044568858.1">
    <property type="nucleotide sequence ID" value="XM_044711055.1"/>
</dbReference>
<dbReference type="AlphaFoldDB" id="A0A6A5CFV6"/>
<dbReference type="VEuPathDB" id="AmoebaDB:FDP41_007322"/>
<evidence type="ECO:0000313" key="2">
    <source>
        <dbReference type="Proteomes" id="UP000444721"/>
    </source>
</evidence>
<dbReference type="EMBL" id="VFQX01000003">
    <property type="protein sequence ID" value="KAF0984145.1"/>
    <property type="molecule type" value="Genomic_DNA"/>
</dbReference>
<dbReference type="Pfam" id="PF13540">
    <property type="entry name" value="RCC1_2"/>
    <property type="match status" value="1"/>
</dbReference>